<dbReference type="EMBL" id="DXHV01000052">
    <property type="protein sequence ID" value="HIW00501.1"/>
    <property type="molecule type" value="Genomic_DNA"/>
</dbReference>
<dbReference type="Pfam" id="PF00668">
    <property type="entry name" value="Condensation"/>
    <property type="match status" value="1"/>
</dbReference>
<keyword evidence="1" id="KW-0596">Phosphopantetheine</keyword>
<dbReference type="GO" id="GO:0003824">
    <property type="term" value="F:catalytic activity"/>
    <property type="evidence" value="ECO:0007669"/>
    <property type="project" value="InterPro"/>
</dbReference>
<feature type="domain" description="Carrier" evidence="4">
    <location>
        <begin position="1186"/>
        <end position="1261"/>
    </location>
</feature>
<evidence type="ECO:0000313" key="5">
    <source>
        <dbReference type="EMBL" id="HIW00501.1"/>
    </source>
</evidence>
<protein>
    <recommendedName>
        <fullName evidence="4">Carrier domain-containing protein</fullName>
    </recommendedName>
</protein>
<accession>A0A9D1TQH8</accession>
<dbReference type="InterPro" id="IPR009081">
    <property type="entry name" value="PP-bd_ACP"/>
</dbReference>
<evidence type="ECO:0000256" key="3">
    <source>
        <dbReference type="SAM" id="MobiDB-lite"/>
    </source>
</evidence>
<dbReference type="Proteomes" id="UP000886752">
    <property type="component" value="Unassembled WGS sequence"/>
</dbReference>
<dbReference type="InterPro" id="IPR036736">
    <property type="entry name" value="ACP-like_sf"/>
</dbReference>
<organism evidence="5 6">
    <name type="scientific">Candidatus Desulfovibrio intestinipullorum</name>
    <dbReference type="NCBI Taxonomy" id="2838536"/>
    <lineage>
        <taxon>Bacteria</taxon>
        <taxon>Pseudomonadati</taxon>
        <taxon>Thermodesulfobacteriota</taxon>
        <taxon>Desulfovibrionia</taxon>
        <taxon>Desulfovibrionales</taxon>
        <taxon>Desulfovibrionaceae</taxon>
        <taxon>Desulfovibrio</taxon>
    </lineage>
</organism>
<evidence type="ECO:0000256" key="2">
    <source>
        <dbReference type="ARBA" id="ARBA00022553"/>
    </source>
</evidence>
<reference evidence="5" key="1">
    <citation type="journal article" date="2021" name="PeerJ">
        <title>Extensive microbial diversity within the chicken gut microbiome revealed by metagenomics and culture.</title>
        <authorList>
            <person name="Gilroy R."/>
            <person name="Ravi A."/>
            <person name="Getino M."/>
            <person name="Pursley I."/>
            <person name="Horton D.L."/>
            <person name="Alikhan N.F."/>
            <person name="Baker D."/>
            <person name="Gharbi K."/>
            <person name="Hall N."/>
            <person name="Watson M."/>
            <person name="Adriaenssens E.M."/>
            <person name="Foster-Nyarko E."/>
            <person name="Jarju S."/>
            <person name="Secka A."/>
            <person name="Antonio M."/>
            <person name="Oren A."/>
            <person name="Chaudhuri R.R."/>
            <person name="La Ragione R."/>
            <person name="Hildebrand F."/>
            <person name="Pallen M.J."/>
        </authorList>
    </citation>
    <scope>NUCLEOTIDE SEQUENCE</scope>
    <source>
        <strain evidence="5">ChiHecec2B26-446</strain>
    </source>
</reference>
<dbReference type="InterPro" id="IPR023213">
    <property type="entry name" value="CAT-like_dom_sf"/>
</dbReference>
<dbReference type="Gene3D" id="3.30.559.10">
    <property type="entry name" value="Chloramphenicol acetyltransferase-like domain"/>
    <property type="match status" value="1"/>
</dbReference>
<feature type="region of interest" description="Disordered" evidence="3">
    <location>
        <begin position="1265"/>
        <end position="1303"/>
    </location>
</feature>
<dbReference type="GO" id="GO:0043041">
    <property type="term" value="P:amino acid activation for nonribosomal peptide biosynthetic process"/>
    <property type="evidence" value="ECO:0007669"/>
    <property type="project" value="TreeGrafter"/>
</dbReference>
<dbReference type="InterPro" id="IPR001242">
    <property type="entry name" value="Condensation_dom"/>
</dbReference>
<dbReference type="Pfam" id="PF00550">
    <property type="entry name" value="PP-binding"/>
    <property type="match status" value="1"/>
</dbReference>
<gene>
    <name evidence="5" type="ORF">H9894_04855</name>
</gene>
<sequence length="1303" mass="141006">MADGMDKAAFPDETALLDLCARKGAELKLREGRLFMKPGKTPFTGEERRHLRRRKYELMRTLLRQDNARELAASWAHWQAGWHKKPEAAQSSVVPLTPYQEIFALLTSQGEDAVVSQVGLFDLALPCPDPDGSLVQEVLQTLMARHPMLRMRVVRENEKENGVPVHDVSKSGFGLEICSTCPLPVTIVCHEDEAQREAALAASRTSLRTMTWDLGQAPLWRAAIFPHGKDCTSTLVLGLHHIIMDGWSMGLLAEDMARILESRACTKDLPDPPAVTYASFAAWLAREGLPLIRRHQSGFWAGLVQSVPQRHRLRSDYLRATMQETAGHRLCRARIAPEVAGELQRCAATRGCSLFAALHTALRLLLYRACGQTHAPILTVAANRQLPGLERVVGCLVNVLPLVCPFQPEATMEDNLRQSQSCLVQALDHQALPFQDIVAAAGVTRQKARHPLSQIFLTLQNAFSCGEQRTVTARLPEEPISAYDLALVLWDFGSEGLIAHLEYDAGLYSEEHAKALLDAYADCLASLPQALGERAGTLAFGEAQTSAPSAASPSAAARCETSTTVPSAAAPQGTSPAEKLAQMLIRAGTGTVILRNADPGAEPVTECVANLVKNACALCGCPCLPESQAAGHPGPHLYVQTHWPEATLPADADVLLVNHLPAAQQLAQAKAGRSGRILLLLQTEADALPLVARAEDLVSDRATHLAASTLLFSTPVTERSGLLVQEGSARGLASLGQGRVALPLPGGSSPLVWNRGHIINLDTAIEDWAHRLGLEHPDCALGFLVPAHSALLSSVVHEEGELVAWVGRGFGDTDLLNNLPEHLRPRHIMHVDHVPRRNDGTVCRKSLLDIPFYSPDFVQRALADARLEPAQRRPGATLHVPARDRQSTSSCMTSSCTTNSFAMTSFTMPEAVADRESPLFARDTSCLVLLSDDLELDARCLDLLAGAPCRFLLKGETAGTLCARLASARVAPWTATPASAGSGPAGCRPGCAVRILCPCKAFVPHTEGLCDDLCENMPCLNLLVLDKEDKGDNGPRLPDLARRFAALCQAAREHNSHAPHTCLVFALGLQTQACRAGTDECDCRDGCADRTGPHTGAPCPLTLLRKALVCGQDMGLINLEPEDLGWHSLLLGTPRPQHELVARGAILPHRLPHPLRNAFCETGPLRMEACPSCAREENGQAAGEREACEDLAQTMAHIWNSVLQIENADPNANFFDLGGTSVMAPLLQERIARAFQVDIGVAGVFLYPSLQELIMVVRSQLKSRQGQGSSTQAEDHVEARQQAARAARNNRKHARRTYEAPMA</sequence>
<evidence type="ECO:0000313" key="6">
    <source>
        <dbReference type="Proteomes" id="UP000886752"/>
    </source>
</evidence>
<dbReference type="Gene3D" id="1.10.1200.10">
    <property type="entry name" value="ACP-like"/>
    <property type="match status" value="1"/>
</dbReference>
<dbReference type="PANTHER" id="PTHR45527:SF1">
    <property type="entry name" value="FATTY ACID SYNTHASE"/>
    <property type="match status" value="1"/>
</dbReference>
<comment type="caution">
    <text evidence="5">The sequence shown here is derived from an EMBL/GenBank/DDBJ whole genome shotgun (WGS) entry which is preliminary data.</text>
</comment>
<dbReference type="SMART" id="SM00823">
    <property type="entry name" value="PKS_PP"/>
    <property type="match status" value="1"/>
</dbReference>
<dbReference type="GO" id="GO:0005737">
    <property type="term" value="C:cytoplasm"/>
    <property type="evidence" value="ECO:0007669"/>
    <property type="project" value="TreeGrafter"/>
</dbReference>
<keyword evidence="2" id="KW-0597">Phosphoprotein</keyword>
<dbReference type="GO" id="GO:0044550">
    <property type="term" value="P:secondary metabolite biosynthetic process"/>
    <property type="evidence" value="ECO:0007669"/>
    <property type="project" value="TreeGrafter"/>
</dbReference>
<dbReference type="SUPFAM" id="SSF47336">
    <property type="entry name" value="ACP-like"/>
    <property type="match status" value="1"/>
</dbReference>
<dbReference type="Gene3D" id="3.30.559.30">
    <property type="entry name" value="Nonribosomal peptide synthetase, condensation domain"/>
    <property type="match status" value="1"/>
</dbReference>
<name>A0A9D1TQH8_9BACT</name>
<reference evidence="5" key="2">
    <citation type="submission" date="2021-04" db="EMBL/GenBank/DDBJ databases">
        <authorList>
            <person name="Gilroy R."/>
        </authorList>
    </citation>
    <scope>NUCLEOTIDE SEQUENCE</scope>
    <source>
        <strain evidence="5">ChiHecec2B26-446</strain>
    </source>
</reference>
<evidence type="ECO:0000256" key="1">
    <source>
        <dbReference type="ARBA" id="ARBA00022450"/>
    </source>
</evidence>
<dbReference type="InterPro" id="IPR020806">
    <property type="entry name" value="PKS_PP-bd"/>
</dbReference>
<dbReference type="PANTHER" id="PTHR45527">
    <property type="entry name" value="NONRIBOSOMAL PEPTIDE SYNTHETASE"/>
    <property type="match status" value="1"/>
</dbReference>
<dbReference type="GO" id="GO:0031177">
    <property type="term" value="F:phosphopantetheine binding"/>
    <property type="evidence" value="ECO:0007669"/>
    <property type="project" value="InterPro"/>
</dbReference>
<dbReference type="SUPFAM" id="SSF52777">
    <property type="entry name" value="CoA-dependent acyltransferases"/>
    <property type="match status" value="2"/>
</dbReference>
<evidence type="ECO:0000259" key="4">
    <source>
        <dbReference type="PROSITE" id="PS50075"/>
    </source>
</evidence>
<dbReference type="PROSITE" id="PS50075">
    <property type="entry name" value="CARRIER"/>
    <property type="match status" value="1"/>
</dbReference>
<feature type="region of interest" description="Disordered" evidence="3">
    <location>
        <begin position="549"/>
        <end position="574"/>
    </location>
</feature>
<proteinExistence type="predicted"/>